<dbReference type="Proteomes" id="UP001172155">
    <property type="component" value="Unassembled WGS sequence"/>
</dbReference>
<sequence length="370" mass="40411">MASTPGPTTPEAAPGPDFPAGSMPSFDHGPSLLAAAWTLLGLASIALGLRVYCKWSIGRRLWWDDGVLIASWVAFAVDVAMTTYLVSLGLGKPPQALKFDNLPKFLLAILVRGTFAITSIAWSKTGFAITMLRLTDGWVKKFIWFLIITVNISLGLSALIQWVSCTPVQSNWDPRVPSSTCWPKKTVLAYNLFSGAWSAAADIVLALLPWQILSQLQMNKREKIGAGIAMSMGLIAGIVAIVKTANLHKIYGNDQTEGHVLMLWDIAETGVTIIAASIPALRLLFRQVRRGGTKLSGSSGPNRYALSNLKQTNVARPKCLESQNDDAFDDNHYVPPAADASSDKGILETRVIETERHEVEKMVQRKEPWQ</sequence>
<comment type="similarity">
    <text evidence="5">Belongs to the SAT4 family.</text>
</comment>
<keyword evidence="2 7" id="KW-0812">Transmembrane</keyword>
<evidence type="ECO:0000256" key="4">
    <source>
        <dbReference type="ARBA" id="ARBA00023136"/>
    </source>
</evidence>
<dbReference type="InterPro" id="IPR052337">
    <property type="entry name" value="SAT4-like"/>
</dbReference>
<feature type="region of interest" description="Disordered" evidence="6">
    <location>
        <begin position="1"/>
        <end position="20"/>
    </location>
</feature>
<evidence type="ECO:0000256" key="7">
    <source>
        <dbReference type="SAM" id="Phobius"/>
    </source>
</evidence>
<reference evidence="9" key="1">
    <citation type="submission" date="2023-06" db="EMBL/GenBank/DDBJ databases">
        <title>Genome-scale phylogeny and comparative genomics of the fungal order Sordariales.</title>
        <authorList>
            <consortium name="Lawrence Berkeley National Laboratory"/>
            <person name="Hensen N."/>
            <person name="Bonometti L."/>
            <person name="Westerberg I."/>
            <person name="Brannstrom I.O."/>
            <person name="Guillou S."/>
            <person name="Cros-Aarteil S."/>
            <person name="Calhoun S."/>
            <person name="Haridas S."/>
            <person name="Kuo A."/>
            <person name="Mondo S."/>
            <person name="Pangilinan J."/>
            <person name="Riley R."/>
            <person name="LaButti K."/>
            <person name="Andreopoulos B."/>
            <person name="Lipzen A."/>
            <person name="Chen C."/>
            <person name="Yanf M."/>
            <person name="Daum C."/>
            <person name="Ng V."/>
            <person name="Clum A."/>
            <person name="Steindorff A."/>
            <person name="Ohm R."/>
            <person name="Martin F."/>
            <person name="Silar P."/>
            <person name="Natvig D."/>
            <person name="Lalanne C."/>
            <person name="Gautier V."/>
            <person name="Ament-velasquez S.L."/>
            <person name="Kruys A."/>
            <person name="Hutchinson M.I."/>
            <person name="Powell A.J."/>
            <person name="Barry K."/>
            <person name="Miller A.N."/>
            <person name="Grigoriev I.V."/>
            <person name="Debuchy R."/>
            <person name="Gladieux P."/>
            <person name="Thoren M.H."/>
            <person name="Johannesson H."/>
        </authorList>
    </citation>
    <scope>NUCLEOTIDE SEQUENCE</scope>
    <source>
        <strain evidence="9">SMH3187-1</strain>
    </source>
</reference>
<dbReference type="InterPro" id="IPR049326">
    <property type="entry name" value="Rhodopsin_dom_fungi"/>
</dbReference>
<feature type="transmembrane region" description="Helical" evidence="7">
    <location>
        <begin position="142"/>
        <end position="163"/>
    </location>
</feature>
<dbReference type="AlphaFoldDB" id="A0AA40K859"/>
<feature type="transmembrane region" description="Helical" evidence="7">
    <location>
        <begin position="224"/>
        <end position="242"/>
    </location>
</feature>
<organism evidence="9 10">
    <name type="scientific">Schizothecium vesticola</name>
    <dbReference type="NCBI Taxonomy" id="314040"/>
    <lineage>
        <taxon>Eukaryota</taxon>
        <taxon>Fungi</taxon>
        <taxon>Dikarya</taxon>
        <taxon>Ascomycota</taxon>
        <taxon>Pezizomycotina</taxon>
        <taxon>Sordariomycetes</taxon>
        <taxon>Sordariomycetidae</taxon>
        <taxon>Sordariales</taxon>
        <taxon>Schizotheciaceae</taxon>
        <taxon>Schizothecium</taxon>
    </lineage>
</organism>
<dbReference type="Pfam" id="PF20684">
    <property type="entry name" value="Fung_rhodopsin"/>
    <property type="match status" value="1"/>
</dbReference>
<accession>A0AA40K859</accession>
<dbReference type="GO" id="GO:0016020">
    <property type="term" value="C:membrane"/>
    <property type="evidence" value="ECO:0007669"/>
    <property type="project" value="UniProtKB-SubCell"/>
</dbReference>
<feature type="domain" description="Rhodopsin" evidence="8">
    <location>
        <begin position="49"/>
        <end position="286"/>
    </location>
</feature>
<keyword evidence="3 7" id="KW-1133">Transmembrane helix</keyword>
<evidence type="ECO:0000313" key="10">
    <source>
        <dbReference type="Proteomes" id="UP001172155"/>
    </source>
</evidence>
<feature type="transmembrane region" description="Helical" evidence="7">
    <location>
        <begin position="105"/>
        <end position="122"/>
    </location>
</feature>
<evidence type="ECO:0000256" key="3">
    <source>
        <dbReference type="ARBA" id="ARBA00022989"/>
    </source>
</evidence>
<dbReference type="PANTHER" id="PTHR33048">
    <property type="entry name" value="PTH11-LIKE INTEGRAL MEMBRANE PROTEIN (AFU_ORTHOLOGUE AFUA_5G11245)"/>
    <property type="match status" value="1"/>
</dbReference>
<dbReference type="EMBL" id="JAUKUD010000003">
    <property type="protein sequence ID" value="KAK0748952.1"/>
    <property type="molecule type" value="Genomic_DNA"/>
</dbReference>
<feature type="transmembrane region" description="Helical" evidence="7">
    <location>
        <begin position="262"/>
        <end position="285"/>
    </location>
</feature>
<proteinExistence type="inferred from homology"/>
<comment type="caution">
    <text evidence="9">The sequence shown here is derived from an EMBL/GenBank/DDBJ whole genome shotgun (WGS) entry which is preliminary data.</text>
</comment>
<evidence type="ECO:0000256" key="5">
    <source>
        <dbReference type="ARBA" id="ARBA00038359"/>
    </source>
</evidence>
<feature type="transmembrane region" description="Helical" evidence="7">
    <location>
        <begin position="32"/>
        <end position="53"/>
    </location>
</feature>
<evidence type="ECO:0000313" key="9">
    <source>
        <dbReference type="EMBL" id="KAK0748952.1"/>
    </source>
</evidence>
<keyword evidence="4 7" id="KW-0472">Membrane</keyword>
<feature type="transmembrane region" description="Helical" evidence="7">
    <location>
        <begin position="192"/>
        <end position="212"/>
    </location>
</feature>
<gene>
    <name evidence="9" type="ORF">B0T18DRAFT_343240</name>
</gene>
<feature type="transmembrane region" description="Helical" evidence="7">
    <location>
        <begin position="65"/>
        <end position="85"/>
    </location>
</feature>
<feature type="compositionally biased region" description="Low complexity" evidence="6">
    <location>
        <begin position="1"/>
        <end position="15"/>
    </location>
</feature>
<dbReference type="PANTHER" id="PTHR33048:SF42">
    <property type="entry name" value="INTEGRAL MEMBRANE PROTEIN"/>
    <property type="match status" value="1"/>
</dbReference>
<evidence type="ECO:0000256" key="6">
    <source>
        <dbReference type="SAM" id="MobiDB-lite"/>
    </source>
</evidence>
<evidence type="ECO:0000256" key="1">
    <source>
        <dbReference type="ARBA" id="ARBA00004141"/>
    </source>
</evidence>
<evidence type="ECO:0000259" key="8">
    <source>
        <dbReference type="Pfam" id="PF20684"/>
    </source>
</evidence>
<keyword evidence="10" id="KW-1185">Reference proteome</keyword>
<comment type="subcellular location">
    <subcellularLocation>
        <location evidence="1">Membrane</location>
        <topology evidence="1">Multi-pass membrane protein</topology>
    </subcellularLocation>
</comment>
<name>A0AA40K859_9PEZI</name>
<evidence type="ECO:0000256" key="2">
    <source>
        <dbReference type="ARBA" id="ARBA00022692"/>
    </source>
</evidence>
<protein>
    <recommendedName>
        <fullName evidence="8">Rhodopsin domain-containing protein</fullName>
    </recommendedName>
</protein>